<feature type="compositionally biased region" description="Acidic residues" evidence="1">
    <location>
        <begin position="466"/>
        <end position="475"/>
    </location>
</feature>
<evidence type="ECO:0008006" key="6">
    <source>
        <dbReference type="Google" id="ProtNLM"/>
    </source>
</evidence>
<feature type="compositionally biased region" description="Basic and acidic residues" evidence="1">
    <location>
        <begin position="476"/>
        <end position="485"/>
    </location>
</feature>
<feature type="compositionally biased region" description="Basic residues" evidence="1">
    <location>
        <begin position="425"/>
        <end position="443"/>
    </location>
</feature>
<dbReference type="RefSeq" id="XP_065823208.1">
    <property type="nucleotide sequence ID" value="XM_065967136.1"/>
</dbReference>
<gene>
    <name evidence="4" type="ORF">CI109_102320</name>
</gene>
<evidence type="ECO:0000313" key="5">
    <source>
        <dbReference type="Proteomes" id="UP000322225"/>
    </source>
</evidence>
<dbReference type="Gene3D" id="3.30.1370.50">
    <property type="entry name" value="R3H-like domain"/>
    <property type="match status" value="1"/>
</dbReference>
<reference evidence="4" key="1">
    <citation type="submission" date="2017-08" db="EMBL/GenBank/DDBJ databases">
        <authorList>
            <person name="Cuomo C."/>
            <person name="Billmyre B."/>
            <person name="Heitman J."/>
        </authorList>
    </citation>
    <scope>NUCLEOTIDE SEQUENCE</scope>
    <source>
        <strain evidence="4">CBS 12478</strain>
    </source>
</reference>
<dbReference type="GO" id="GO:0003676">
    <property type="term" value="F:nucleic acid binding"/>
    <property type="evidence" value="ECO:0007669"/>
    <property type="project" value="UniProtKB-UniRule"/>
</dbReference>
<feature type="compositionally biased region" description="Acidic residues" evidence="1">
    <location>
        <begin position="239"/>
        <end position="253"/>
    </location>
</feature>
<dbReference type="Proteomes" id="UP000322225">
    <property type="component" value="Chromosome 4"/>
</dbReference>
<dbReference type="InterPro" id="IPR001374">
    <property type="entry name" value="R3H_dom"/>
</dbReference>
<dbReference type="AlphaFoldDB" id="A0AAJ8MWP7"/>
<dbReference type="EMBL" id="CP144054">
    <property type="protein sequence ID" value="WWD17876.1"/>
    <property type="molecule type" value="Genomic_DNA"/>
</dbReference>
<feature type="region of interest" description="Disordered" evidence="1">
    <location>
        <begin position="386"/>
        <end position="584"/>
    </location>
</feature>
<feature type="domain" description="G-patch" evidence="2">
    <location>
        <begin position="848"/>
        <end position="890"/>
    </location>
</feature>
<feature type="compositionally biased region" description="Gly residues" evidence="1">
    <location>
        <begin position="94"/>
        <end position="116"/>
    </location>
</feature>
<dbReference type="GeneID" id="43590645"/>
<protein>
    <recommendedName>
        <fullName evidence="6">Protein SQS1</fullName>
    </recommendedName>
</protein>
<feature type="compositionally biased region" description="Gly residues" evidence="1">
    <location>
        <begin position="26"/>
        <end position="46"/>
    </location>
</feature>
<evidence type="ECO:0000259" key="2">
    <source>
        <dbReference type="PROSITE" id="PS50174"/>
    </source>
</evidence>
<dbReference type="KEGG" id="ksn:43590645"/>
<feature type="region of interest" description="Disordered" evidence="1">
    <location>
        <begin position="83"/>
        <end position="155"/>
    </location>
</feature>
<sequence length="890" mass="96403">MPPRQAFGDFLNSGGPSTPRGRGRGRGGGGGDRGGRGGGFGGGGGAKKSYNADYTNMGFNYEAINSQKYTKMDGFNVAPFGPSPVPSGISTPRGRGGFPSRGGRGRGGGGGRGGQFGTPQPRTPSGTATPIRGLGYRDAPTARGKGDHRGLGLGKTSTVGRGIGTGDVMWGGGMAPIFVKAGELFKEGEADVITMTEDHVVHVETYPMNDPSAPQMNDLRDDTEIDIIQARSRESTSPESEDSEMQEDVDVSLDDVGQGEPAQGVVEVTEIAEQLTMETMAPPEDEEEVMLEKEELPEFQHEEMEQEEDEEVPVFYVDTEPTPDKQSAFAQDAPLFFIDTDPNPYDDPSIPVYETLDSLPLGTQRPTSDDEQIVFVPKTYKQPKPIAVSVAQPPPVAEDTRAAPAEITSRAFVNPRALSRAEKKAAKREKRRNRGTRKANKRRPREDSDIEWGSDGSVPAVLGVDGVDEDEDGGEEDIRILRDYMEGTMLNQKTEAEEQGEETGSDEEDEEEEDDVEAMRLFGEGIKGLREDGTEIIEEGDWSDDSDASSSSSVLGQLEGIIGDDDDEDSDEEDDPFTGAKQWKDDAQWFIEAMESRNKIFKAVEDGDFGDDWGLAPAVKNKKNKHIPPQLQAQWEKDRRAKAEKKQQRELERLIAEIEPYALRKLSKGKGKGKSKAHQASVAHHIPASASQVAQMFDISSDEDEMPVFRKGGRVPSGVSLDYVDQKIQIFLDDGGKSTLSLPPMDKEGRKKVHLLAECYGLKSKSRGSGKTSVLLKLQRSGTVIDKVRRERLLTAAPQSGGKFYKALFSRGGGGGDKGKSKSRAPPGPSVRHKDGDMVGEGAERIGMENIGHKLLSKMGWAEGERIGRTGGLDAPIVAIVKNTKMGLGA</sequence>
<dbReference type="SUPFAM" id="SSF82708">
    <property type="entry name" value="R3H domain"/>
    <property type="match status" value="1"/>
</dbReference>
<feature type="region of interest" description="Disordered" evidence="1">
    <location>
        <begin position="231"/>
        <end position="262"/>
    </location>
</feature>
<feature type="region of interest" description="Disordered" evidence="1">
    <location>
        <begin position="1"/>
        <end position="52"/>
    </location>
</feature>
<feature type="compositionally biased region" description="Acidic residues" evidence="1">
    <location>
        <begin position="534"/>
        <end position="547"/>
    </location>
</feature>
<reference evidence="4" key="2">
    <citation type="submission" date="2024-01" db="EMBL/GenBank/DDBJ databases">
        <title>Comparative genomics of Cryptococcus and Kwoniella reveals pathogenesis evolution and contrasting modes of karyotype evolution via chromosome fusion or intercentromeric recombination.</title>
        <authorList>
            <person name="Coelho M.A."/>
            <person name="David-Palma M."/>
            <person name="Shea T."/>
            <person name="Bowers K."/>
            <person name="McGinley-Smith S."/>
            <person name="Mohammad A.W."/>
            <person name="Gnirke A."/>
            <person name="Yurkov A.M."/>
            <person name="Nowrousian M."/>
            <person name="Sun S."/>
            <person name="Cuomo C.A."/>
            <person name="Heitman J."/>
        </authorList>
    </citation>
    <scope>NUCLEOTIDE SEQUENCE</scope>
    <source>
        <strain evidence="4">CBS 12478</strain>
    </source>
</reference>
<evidence type="ECO:0000313" key="4">
    <source>
        <dbReference type="EMBL" id="WWD17876.1"/>
    </source>
</evidence>
<keyword evidence="5" id="KW-1185">Reference proteome</keyword>
<dbReference type="PROSITE" id="PS50174">
    <property type="entry name" value="G_PATCH"/>
    <property type="match status" value="1"/>
</dbReference>
<feature type="compositionally biased region" description="Acidic residues" evidence="1">
    <location>
        <begin position="562"/>
        <end position="576"/>
    </location>
</feature>
<dbReference type="Pfam" id="PF01424">
    <property type="entry name" value="R3H"/>
    <property type="match status" value="1"/>
</dbReference>
<dbReference type="InterPro" id="IPR036867">
    <property type="entry name" value="R3H_dom_sf"/>
</dbReference>
<dbReference type="PROSITE" id="PS51061">
    <property type="entry name" value="R3H"/>
    <property type="match status" value="1"/>
</dbReference>
<dbReference type="Pfam" id="PF01585">
    <property type="entry name" value="G-patch"/>
    <property type="match status" value="1"/>
</dbReference>
<evidence type="ECO:0000259" key="3">
    <source>
        <dbReference type="PROSITE" id="PS51061"/>
    </source>
</evidence>
<accession>A0AAJ8MWP7</accession>
<proteinExistence type="predicted"/>
<feature type="compositionally biased region" description="Acidic residues" evidence="1">
    <location>
        <begin position="497"/>
        <end position="516"/>
    </location>
</feature>
<dbReference type="InterPro" id="IPR051189">
    <property type="entry name" value="Splicing_assoc_domain"/>
</dbReference>
<organism evidence="4 5">
    <name type="scientific">Kwoniella shandongensis</name>
    <dbReference type="NCBI Taxonomy" id="1734106"/>
    <lineage>
        <taxon>Eukaryota</taxon>
        <taxon>Fungi</taxon>
        <taxon>Dikarya</taxon>
        <taxon>Basidiomycota</taxon>
        <taxon>Agaricomycotina</taxon>
        <taxon>Tremellomycetes</taxon>
        <taxon>Tremellales</taxon>
        <taxon>Cryptococcaceae</taxon>
        <taxon>Kwoniella</taxon>
    </lineage>
</organism>
<feature type="region of interest" description="Disordered" evidence="1">
    <location>
        <begin position="811"/>
        <end position="838"/>
    </location>
</feature>
<dbReference type="InterPro" id="IPR000467">
    <property type="entry name" value="G_patch_dom"/>
</dbReference>
<feature type="domain" description="R3H" evidence="3">
    <location>
        <begin position="718"/>
        <end position="781"/>
    </location>
</feature>
<dbReference type="PANTHER" id="PTHR14195">
    <property type="entry name" value="G PATCH DOMAIN CONTAINING PROTEIN 2"/>
    <property type="match status" value="1"/>
</dbReference>
<evidence type="ECO:0000256" key="1">
    <source>
        <dbReference type="SAM" id="MobiDB-lite"/>
    </source>
</evidence>
<name>A0AAJ8MWP7_9TREE</name>